<evidence type="ECO:0000256" key="1">
    <source>
        <dbReference type="SAM" id="MobiDB-lite"/>
    </source>
</evidence>
<dbReference type="EMBL" id="ML977141">
    <property type="protein sequence ID" value="KAF1990711.1"/>
    <property type="molecule type" value="Genomic_DNA"/>
</dbReference>
<dbReference type="Gene3D" id="3.90.79.10">
    <property type="entry name" value="Nucleoside Triphosphate Pyrophosphohydrolase"/>
    <property type="match status" value="1"/>
</dbReference>
<keyword evidence="3" id="KW-1185">Reference proteome</keyword>
<organism evidence="2 3">
    <name type="scientific">Aulographum hederae CBS 113979</name>
    <dbReference type="NCBI Taxonomy" id="1176131"/>
    <lineage>
        <taxon>Eukaryota</taxon>
        <taxon>Fungi</taxon>
        <taxon>Dikarya</taxon>
        <taxon>Ascomycota</taxon>
        <taxon>Pezizomycotina</taxon>
        <taxon>Dothideomycetes</taxon>
        <taxon>Pleosporomycetidae</taxon>
        <taxon>Aulographales</taxon>
        <taxon>Aulographaceae</taxon>
    </lineage>
</organism>
<reference evidence="2" key="1">
    <citation type="journal article" date="2020" name="Stud. Mycol.">
        <title>101 Dothideomycetes genomes: a test case for predicting lifestyles and emergence of pathogens.</title>
        <authorList>
            <person name="Haridas S."/>
            <person name="Albert R."/>
            <person name="Binder M."/>
            <person name="Bloem J."/>
            <person name="Labutti K."/>
            <person name="Salamov A."/>
            <person name="Andreopoulos B."/>
            <person name="Baker S."/>
            <person name="Barry K."/>
            <person name="Bills G."/>
            <person name="Bluhm B."/>
            <person name="Cannon C."/>
            <person name="Castanera R."/>
            <person name="Culley D."/>
            <person name="Daum C."/>
            <person name="Ezra D."/>
            <person name="Gonzalez J."/>
            <person name="Henrissat B."/>
            <person name="Kuo A."/>
            <person name="Liang C."/>
            <person name="Lipzen A."/>
            <person name="Lutzoni F."/>
            <person name="Magnuson J."/>
            <person name="Mondo S."/>
            <person name="Nolan M."/>
            <person name="Ohm R."/>
            <person name="Pangilinan J."/>
            <person name="Park H.-J."/>
            <person name="Ramirez L."/>
            <person name="Alfaro M."/>
            <person name="Sun H."/>
            <person name="Tritt A."/>
            <person name="Yoshinaga Y."/>
            <person name="Zwiers L.-H."/>
            <person name="Turgeon B."/>
            <person name="Goodwin S."/>
            <person name="Spatafora J."/>
            <person name="Crous P."/>
            <person name="Grigoriev I."/>
        </authorList>
    </citation>
    <scope>NUCLEOTIDE SEQUENCE</scope>
    <source>
        <strain evidence="2">CBS 113979</strain>
    </source>
</reference>
<name>A0A6G1HBW9_9PEZI</name>
<sequence length="335" mass="35303">MTTVSVISPSHSANGVDFLDFDTLDLDENYSWVTAGAIFKPVTITATGEKTYALLVVKRNATIGDAGDWELPGGAVRLPNAHMFSIEGNPFDLYIPTTAQPRAPATTHSANILGSIIDKSLRTTLDRTVFETTGYRLKRVVAALEMQTDRVPMWKGPRCAIRFVIEVEDMGKKPQISHDHQSCRFILESQVEMLKMQPEIKAACLAAFKWKTASRVVAPGSISGSSQASGLTAPRISRWSVSPPSSSSHGTAASVSASRSTSGGATAGPSRAATGTTTPFTQQSSSASPSASRPVFGPVPPPTSEASSSNVPAGRIVVPDNVDAVAAYLSALGLL</sequence>
<evidence type="ECO:0000313" key="3">
    <source>
        <dbReference type="Proteomes" id="UP000800041"/>
    </source>
</evidence>
<proteinExistence type="predicted"/>
<feature type="region of interest" description="Disordered" evidence="1">
    <location>
        <begin position="219"/>
        <end position="313"/>
    </location>
</feature>
<feature type="compositionally biased region" description="Low complexity" evidence="1">
    <location>
        <begin position="237"/>
        <end position="293"/>
    </location>
</feature>
<accession>A0A6G1HBW9</accession>
<protein>
    <submittedName>
        <fullName evidence="2">Uncharacterized protein</fullName>
    </submittedName>
</protein>
<gene>
    <name evidence="2" type="ORF">K402DRAFT_417475</name>
</gene>
<evidence type="ECO:0000313" key="2">
    <source>
        <dbReference type="EMBL" id="KAF1990711.1"/>
    </source>
</evidence>
<dbReference type="Proteomes" id="UP000800041">
    <property type="component" value="Unassembled WGS sequence"/>
</dbReference>
<dbReference type="AlphaFoldDB" id="A0A6G1HBW9"/>